<evidence type="ECO:0000313" key="2">
    <source>
        <dbReference type="EMBL" id="GJS64547.1"/>
    </source>
</evidence>
<comment type="caution">
    <text evidence="2">The sequence shown here is derived from an EMBL/GenBank/DDBJ whole genome shotgun (WGS) entry which is preliminary data.</text>
</comment>
<evidence type="ECO:0000256" key="1">
    <source>
        <dbReference type="SAM" id="MobiDB-lite"/>
    </source>
</evidence>
<organism evidence="2 3">
    <name type="scientific">Tanacetum coccineum</name>
    <dbReference type="NCBI Taxonomy" id="301880"/>
    <lineage>
        <taxon>Eukaryota</taxon>
        <taxon>Viridiplantae</taxon>
        <taxon>Streptophyta</taxon>
        <taxon>Embryophyta</taxon>
        <taxon>Tracheophyta</taxon>
        <taxon>Spermatophyta</taxon>
        <taxon>Magnoliopsida</taxon>
        <taxon>eudicotyledons</taxon>
        <taxon>Gunneridae</taxon>
        <taxon>Pentapetalae</taxon>
        <taxon>asterids</taxon>
        <taxon>campanulids</taxon>
        <taxon>Asterales</taxon>
        <taxon>Asteraceae</taxon>
        <taxon>Asteroideae</taxon>
        <taxon>Anthemideae</taxon>
        <taxon>Anthemidinae</taxon>
        <taxon>Tanacetum</taxon>
    </lineage>
</organism>
<evidence type="ECO:0000313" key="3">
    <source>
        <dbReference type="Proteomes" id="UP001151760"/>
    </source>
</evidence>
<dbReference type="EMBL" id="BQNB010009512">
    <property type="protein sequence ID" value="GJS64547.1"/>
    <property type="molecule type" value="Genomic_DNA"/>
</dbReference>
<accession>A0ABQ4XH18</accession>
<feature type="compositionally biased region" description="Low complexity" evidence="1">
    <location>
        <begin position="8"/>
        <end position="22"/>
    </location>
</feature>
<gene>
    <name evidence="2" type="ORF">Tco_0679111</name>
</gene>
<name>A0ABQ4XH18_9ASTR</name>
<protein>
    <submittedName>
        <fullName evidence="2">Uncharacterized protein</fullName>
    </submittedName>
</protein>
<sequence>MYPPSHPSQPQISHSSIPPSQQYQSYMNHQISSIPQIAYHSALASTQPMTEAPQMDSVVASSRFPSTNNQLRTSSNSRNQSTIQDGRVTVQQVQGRQGQSYFGHMARQITQPKRPRNVAWFKEKAMLAEAQEAGQIFDEEQLACLADPDIPDGQAAQTTIPNNVAFQTEDLDTYDSDCDDVSNAKAVLMANLSNYGSEVISDVPHSKTYHNDMENQSVHAMQDFEQTPVVDFTNNEITSDSNIIMYSQYLQETQ</sequence>
<feature type="region of interest" description="Disordered" evidence="1">
    <location>
        <begin position="1"/>
        <end position="22"/>
    </location>
</feature>
<proteinExistence type="predicted"/>
<reference evidence="2" key="1">
    <citation type="journal article" date="2022" name="Int. J. Mol. Sci.">
        <title>Draft Genome of Tanacetum Coccineum: Genomic Comparison of Closely Related Tanacetum-Family Plants.</title>
        <authorList>
            <person name="Yamashiro T."/>
            <person name="Shiraishi A."/>
            <person name="Nakayama K."/>
            <person name="Satake H."/>
        </authorList>
    </citation>
    <scope>NUCLEOTIDE SEQUENCE</scope>
</reference>
<feature type="compositionally biased region" description="Polar residues" evidence="1">
    <location>
        <begin position="62"/>
        <end position="83"/>
    </location>
</feature>
<feature type="region of interest" description="Disordered" evidence="1">
    <location>
        <begin position="62"/>
        <end position="85"/>
    </location>
</feature>
<keyword evidence="3" id="KW-1185">Reference proteome</keyword>
<dbReference type="Proteomes" id="UP001151760">
    <property type="component" value="Unassembled WGS sequence"/>
</dbReference>
<reference evidence="2" key="2">
    <citation type="submission" date="2022-01" db="EMBL/GenBank/DDBJ databases">
        <authorList>
            <person name="Yamashiro T."/>
            <person name="Shiraishi A."/>
            <person name="Satake H."/>
            <person name="Nakayama K."/>
        </authorList>
    </citation>
    <scope>NUCLEOTIDE SEQUENCE</scope>
</reference>